<dbReference type="OrthoDB" id="9802809at2"/>
<evidence type="ECO:0008006" key="3">
    <source>
        <dbReference type="Google" id="ProtNLM"/>
    </source>
</evidence>
<dbReference type="InterPro" id="IPR032466">
    <property type="entry name" value="Metal_Hydrolase"/>
</dbReference>
<sequence>MGREILQGVIDIHVHAGPSVANRAVDAAEMLKEAEAAGYAGFLVKDHYFPSMMGTKMIEKHLGNGTCRIFGSMALNNSMGLFNLKALDTARQMDAKMVYFPTVSTKKHIDDHSTGAFVGAGKSQIAENPVTYVDEEGNLDPAAIEVLEYMASHDMALGTGHGNIWEVDHLVEKAVELGVKRILVNHPHYNVGATYEQMAKWAKLGAYIELNVCVFKSGSKLGDVDDIVAKQMIDAVGVDRIILDSDLGQANNGSPVEGMYNFMNLLIDQFGVSVEEINKMAKINPAILLGI</sequence>
<reference evidence="1 2" key="1">
    <citation type="journal article" date="2014" name="Genome Announc.">
        <title>Genome Sequence of Youngiibacter fragilis, the Type Strain of the Genus Youngiibacter.</title>
        <authorList>
            <person name="Wawrik C.B."/>
            <person name="Callaghan A.V."/>
            <person name="Stamps B.W."/>
            <person name="Wawrik B."/>
        </authorList>
    </citation>
    <scope>NUCLEOTIDE SEQUENCE [LARGE SCALE GENOMIC DNA]</scope>
    <source>
        <strain evidence="1 2">232.1</strain>
    </source>
</reference>
<organism evidence="1 2">
    <name type="scientific">Youngiibacter fragilis 232.1</name>
    <dbReference type="NCBI Taxonomy" id="994573"/>
    <lineage>
        <taxon>Bacteria</taxon>
        <taxon>Bacillati</taxon>
        <taxon>Bacillota</taxon>
        <taxon>Clostridia</taxon>
        <taxon>Eubacteriales</taxon>
        <taxon>Clostridiaceae</taxon>
        <taxon>Youngiibacter</taxon>
    </lineage>
</organism>
<accession>V7I4T5</accession>
<evidence type="ECO:0000313" key="2">
    <source>
        <dbReference type="Proteomes" id="UP000017747"/>
    </source>
</evidence>
<gene>
    <name evidence="1" type="ORF">T472_0210025</name>
</gene>
<keyword evidence="2" id="KW-1185">Reference proteome</keyword>
<dbReference type="eggNOG" id="COG2355">
    <property type="taxonomic scope" value="Bacteria"/>
</dbReference>
<dbReference type="RefSeq" id="WP_023387686.1">
    <property type="nucleotide sequence ID" value="NZ_AXUN02000172.1"/>
</dbReference>
<dbReference type="STRING" id="994573.T472_0210025"/>
<protein>
    <recommendedName>
        <fullName evidence="3">Cytosolic protein</fullName>
    </recommendedName>
</protein>
<dbReference type="SUPFAM" id="SSF51556">
    <property type="entry name" value="Metallo-dependent hydrolases"/>
    <property type="match status" value="1"/>
</dbReference>
<dbReference type="InterPro" id="IPR046249">
    <property type="entry name" value="DUF6282"/>
</dbReference>
<dbReference type="Gene3D" id="3.20.20.140">
    <property type="entry name" value="Metal-dependent hydrolases"/>
    <property type="match status" value="1"/>
</dbReference>
<proteinExistence type="predicted"/>
<name>V7I4T5_9CLOT</name>
<evidence type="ECO:0000313" key="1">
    <source>
        <dbReference type="EMBL" id="ETA80898.1"/>
    </source>
</evidence>
<dbReference type="Pfam" id="PF19799">
    <property type="entry name" value="DUF6282"/>
    <property type="match status" value="1"/>
</dbReference>
<dbReference type="Proteomes" id="UP000017747">
    <property type="component" value="Unassembled WGS sequence"/>
</dbReference>
<comment type="caution">
    <text evidence="1">The sequence shown here is derived from an EMBL/GenBank/DDBJ whole genome shotgun (WGS) entry which is preliminary data.</text>
</comment>
<dbReference type="AlphaFoldDB" id="V7I4T5"/>
<dbReference type="EMBL" id="AXUN02000172">
    <property type="protein sequence ID" value="ETA80898.1"/>
    <property type="molecule type" value="Genomic_DNA"/>
</dbReference>